<gene>
    <name evidence="2" type="ORF">GCM10011614_08200</name>
</gene>
<comment type="caution">
    <text evidence="2">The sequence shown here is derived from an EMBL/GenBank/DDBJ whole genome shotgun (WGS) entry which is preliminary data.</text>
</comment>
<dbReference type="AlphaFoldDB" id="A0A918UE92"/>
<sequence length="146" mass="14527">MTSETMTIAKDPAAQAIDDARALLEALLSSGSQQIHLDSGGTEIYIARMGAAPSPMRARAVAVAPPVAPAALGTEVAIKAPHVATLVQVLGVGTPVSAGQAVATVHVLDEPEDIVSPVAGVITGIGAAAGDLLDYGTVVLTVREAA</sequence>
<evidence type="ECO:0000313" key="3">
    <source>
        <dbReference type="Proteomes" id="UP000648075"/>
    </source>
</evidence>
<name>A0A918UE92_9SPHN</name>
<dbReference type="SUPFAM" id="SSF51230">
    <property type="entry name" value="Single hybrid motif"/>
    <property type="match status" value="1"/>
</dbReference>
<proteinExistence type="predicted"/>
<reference evidence="2" key="2">
    <citation type="submission" date="2020-09" db="EMBL/GenBank/DDBJ databases">
        <authorList>
            <person name="Sun Q."/>
            <person name="Kim S."/>
        </authorList>
    </citation>
    <scope>NUCLEOTIDE SEQUENCE</scope>
    <source>
        <strain evidence="2">KCTC 32255</strain>
    </source>
</reference>
<dbReference type="EMBL" id="BMZA01000002">
    <property type="protein sequence ID" value="GGY95813.1"/>
    <property type="molecule type" value="Genomic_DNA"/>
</dbReference>
<dbReference type="Proteomes" id="UP000648075">
    <property type="component" value="Unassembled WGS sequence"/>
</dbReference>
<evidence type="ECO:0000313" key="2">
    <source>
        <dbReference type="EMBL" id="GGY95813.1"/>
    </source>
</evidence>
<keyword evidence="3" id="KW-1185">Reference proteome</keyword>
<organism evidence="2 3">
    <name type="scientific">Novosphingobium colocasiae</name>
    <dbReference type="NCBI Taxonomy" id="1256513"/>
    <lineage>
        <taxon>Bacteria</taxon>
        <taxon>Pseudomonadati</taxon>
        <taxon>Pseudomonadota</taxon>
        <taxon>Alphaproteobacteria</taxon>
        <taxon>Sphingomonadales</taxon>
        <taxon>Sphingomonadaceae</taxon>
        <taxon>Novosphingobium</taxon>
    </lineage>
</organism>
<dbReference type="RefSeq" id="WP_189619860.1">
    <property type="nucleotide sequence ID" value="NZ_BMZA01000002.1"/>
</dbReference>
<evidence type="ECO:0000259" key="1">
    <source>
        <dbReference type="Pfam" id="PF00364"/>
    </source>
</evidence>
<protein>
    <recommendedName>
        <fullName evidence="1">Lipoyl-binding domain-containing protein</fullName>
    </recommendedName>
</protein>
<reference evidence="2" key="1">
    <citation type="journal article" date="2014" name="Int. J. Syst. Evol. Microbiol.">
        <title>Complete genome sequence of Corynebacterium casei LMG S-19264T (=DSM 44701T), isolated from a smear-ripened cheese.</title>
        <authorList>
            <consortium name="US DOE Joint Genome Institute (JGI-PGF)"/>
            <person name="Walter F."/>
            <person name="Albersmeier A."/>
            <person name="Kalinowski J."/>
            <person name="Ruckert C."/>
        </authorList>
    </citation>
    <scope>NUCLEOTIDE SEQUENCE</scope>
    <source>
        <strain evidence="2">KCTC 32255</strain>
    </source>
</reference>
<dbReference type="Gene3D" id="2.40.50.100">
    <property type="match status" value="1"/>
</dbReference>
<accession>A0A918UE92</accession>
<dbReference type="InterPro" id="IPR011053">
    <property type="entry name" value="Single_hybrid_motif"/>
</dbReference>
<dbReference type="Pfam" id="PF00364">
    <property type="entry name" value="Biotin_lipoyl"/>
    <property type="match status" value="1"/>
</dbReference>
<dbReference type="InterPro" id="IPR000089">
    <property type="entry name" value="Biotin_lipoyl"/>
</dbReference>
<feature type="domain" description="Lipoyl-binding" evidence="1">
    <location>
        <begin position="78"/>
        <end position="141"/>
    </location>
</feature>